<dbReference type="NCBIfam" id="TIGR01068">
    <property type="entry name" value="thioredoxin"/>
    <property type="match status" value="1"/>
</dbReference>
<dbReference type="Pfam" id="PF00085">
    <property type="entry name" value="Thioredoxin"/>
    <property type="match status" value="1"/>
</dbReference>
<dbReference type="InterPro" id="IPR005746">
    <property type="entry name" value="Thioredoxin"/>
</dbReference>
<name>A0ABR0K132_9EURO</name>
<dbReference type="PRINTS" id="PR00421">
    <property type="entry name" value="THIOREDOXIN"/>
</dbReference>
<dbReference type="PANTHER" id="PTHR46115">
    <property type="entry name" value="THIOREDOXIN-LIKE PROTEIN 1"/>
    <property type="match status" value="1"/>
</dbReference>
<evidence type="ECO:0000259" key="4">
    <source>
        <dbReference type="PROSITE" id="PS51352"/>
    </source>
</evidence>
<sequence>MGVHNLAEYVKYHQQKLRDEQAHARSSSTSTSFPAHVPQKKKGGVNKLSSMSSYKSSVVEGSGDKIVVIDFFATWCGPCKVIAPVIAKMSAEDPYSEKCTFYKIDVDEAPDVAQELGIRAMPTFGIFKNGEKVDEVVGANERELRSKINALLKAISEGKPYEKPPSETNWLSYLPMVVLAILLYRYLMGI</sequence>
<dbReference type="InterPro" id="IPR013766">
    <property type="entry name" value="Thioredoxin_domain"/>
</dbReference>
<accession>A0ABR0K132</accession>
<feature type="region of interest" description="Disordered" evidence="3">
    <location>
        <begin position="20"/>
        <end position="45"/>
    </location>
</feature>
<gene>
    <name evidence="5" type="primary">TRX1</name>
    <name evidence="5" type="ORF">LTR24_008090</name>
</gene>
<dbReference type="EMBL" id="JAVRRG010000132">
    <property type="protein sequence ID" value="KAK5081888.1"/>
    <property type="molecule type" value="Genomic_DNA"/>
</dbReference>
<evidence type="ECO:0000313" key="5">
    <source>
        <dbReference type="EMBL" id="KAK5081888.1"/>
    </source>
</evidence>
<dbReference type="Proteomes" id="UP001345013">
    <property type="component" value="Unassembled WGS sequence"/>
</dbReference>
<feature type="domain" description="Thioredoxin" evidence="4">
    <location>
        <begin position="24"/>
        <end position="153"/>
    </location>
</feature>
<comment type="similarity">
    <text evidence="1">Belongs to the thioredoxin family.</text>
</comment>
<feature type="compositionally biased region" description="Polar residues" evidence="3">
    <location>
        <begin position="24"/>
        <end position="33"/>
    </location>
</feature>
<keyword evidence="2" id="KW-1015">Disulfide bond</keyword>
<proteinExistence type="inferred from homology"/>
<keyword evidence="6" id="KW-1185">Reference proteome</keyword>
<dbReference type="CDD" id="cd02947">
    <property type="entry name" value="TRX_family"/>
    <property type="match status" value="1"/>
</dbReference>
<organism evidence="5 6">
    <name type="scientific">Lithohypha guttulata</name>
    <dbReference type="NCBI Taxonomy" id="1690604"/>
    <lineage>
        <taxon>Eukaryota</taxon>
        <taxon>Fungi</taxon>
        <taxon>Dikarya</taxon>
        <taxon>Ascomycota</taxon>
        <taxon>Pezizomycotina</taxon>
        <taxon>Eurotiomycetes</taxon>
        <taxon>Chaetothyriomycetidae</taxon>
        <taxon>Chaetothyriales</taxon>
        <taxon>Trichomeriaceae</taxon>
        <taxon>Lithohypha</taxon>
    </lineage>
</organism>
<evidence type="ECO:0000256" key="2">
    <source>
        <dbReference type="ARBA" id="ARBA00023157"/>
    </source>
</evidence>
<evidence type="ECO:0000256" key="3">
    <source>
        <dbReference type="SAM" id="MobiDB-lite"/>
    </source>
</evidence>
<dbReference type="SUPFAM" id="SSF52833">
    <property type="entry name" value="Thioredoxin-like"/>
    <property type="match status" value="1"/>
</dbReference>
<comment type="caution">
    <text evidence="5">The sequence shown here is derived from an EMBL/GenBank/DDBJ whole genome shotgun (WGS) entry which is preliminary data.</text>
</comment>
<reference evidence="5 6" key="1">
    <citation type="submission" date="2023-08" db="EMBL/GenBank/DDBJ databases">
        <title>Black Yeasts Isolated from many extreme environments.</title>
        <authorList>
            <person name="Coleine C."/>
            <person name="Stajich J.E."/>
            <person name="Selbmann L."/>
        </authorList>
    </citation>
    <scope>NUCLEOTIDE SEQUENCE [LARGE SCALE GENOMIC DNA]</scope>
    <source>
        <strain evidence="5 6">CCFEE 5885</strain>
    </source>
</reference>
<dbReference type="InterPro" id="IPR017937">
    <property type="entry name" value="Thioredoxin_CS"/>
</dbReference>
<dbReference type="Gene3D" id="3.40.30.10">
    <property type="entry name" value="Glutaredoxin"/>
    <property type="match status" value="1"/>
</dbReference>
<protein>
    <submittedName>
        <fullName evidence="5">Thioredoxin trx1</fullName>
    </submittedName>
</protein>
<evidence type="ECO:0000313" key="6">
    <source>
        <dbReference type="Proteomes" id="UP001345013"/>
    </source>
</evidence>
<dbReference type="InterPro" id="IPR036249">
    <property type="entry name" value="Thioredoxin-like_sf"/>
</dbReference>
<dbReference type="PROSITE" id="PS51352">
    <property type="entry name" value="THIOREDOXIN_2"/>
    <property type="match status" value="1"/>
</dbReference>
<evidence type="ECO:0000256" key="1">
    <source>
        <dbReference type="ARBA" id="ARBA00008987"/>
    </source>
</evidence>
<dbReference type="PROSITE" id="PS00194">
    <property type="entry name" value="THIOREDOXIN_1"/>
    <property type="match status" value="1"/>
</dbReference>